<evidence type="ECO:0000256" key="7">
    <source>
        <dbReference type="HAMAP-Rule" id="MF_00639"/>
    </source>
</evidence>
<evidence type="ECO:0000256" key="2">
    <source>
        <dbReference type="ARBA" id="ARBA00004752"/>
    </source>
</evidence>
<evidence type="ECO:0000256" key="1">
    <source>
        <dbReference type="ARBA" id="ARBA00004496"/>
    </source>
</evidence>
<protein>
    <recommendedName>
        <fullName evidence="7 8">UDP-N-acetylmuramoylalanine--D-glutamate ligase</fullName>
        <ecNumber evidence="7 8">6.3.2.9</ecNumber>
    </recommendedName>
    <alternativeName>
        <fullName evidence="7">D-glutamic acid-adding enzyme</fullName>
    </alternativeName>
    <alternativeName>
        <fullName evidence="7">UDP-N-acetylmuramoyl-L-alanyl-D-glutamate synthetase</fullName>
    </alternativeName>
</protein>
<comment type="function">
    <text evidence="7 8">Cell wall formation. Catalyzes the addition of glutamate to the nucleotide precursor UDP-N-acetylmuramoyl-L-alanine (UMA).</text>
</comment>
<keyword evidence="3 7" id="KW-0963">Cytoplasm</keyword>
<evidence type="ECO:0000256" key="9">
    <source>
        <dbReference type="SAM" id="MobiDB-lite"/>
    </source>
</evidence>
<dbReference type="HAMAP" id="MF_00639">
    <property type="entry name" value="MurD"/>
    <property type="match status" value="1"/>
</dbReference>
<feature type="compositionally biased region" description="Low complexity" evidence="9">
    <location>
        <begin position="541"/>
        <end position="551"/>
    </location>
</feature>
<evidence type="ECO:0000259" key="10">
    <source>
        <dbReference type="Pfam" id="PF02875"/>
    </source>
</evidence>
<keyword evidence="6 7" id="KW-0067">ATP-binding</keyword>
<dbReference type="GO" id="GO:0051301">
    <property type="term" value="P:cell division"/>
    <property type="evidence" value="ECO:0007669"/>
    <property type="project" value="UniProtKB-KW"/>
</dbReference>
<dbReference type="UniPathway" id="UPA00219"/>
<comment type="catalytic activity">
    <reaction evidence="7 8">
        <text>UDP-N-acetyl-alpha-D-muramoyl-L-alanine + D-glutamate + ATP = UDP-N-acetyl-alpha-D-muramoyl-L-alanyl-D-glutamate + ADP + phosphate + H(+)</text>
        <dbReference type="Rhea" id="RHEA:16429"/>
        <dbReference type="ChEBI" id="CHEBI:15378"/>
        <dbReference type="ChEBI" id="CHEBI:29986"/>
        <dbReference type="ChEBI" id="CHEBI:30616"/>
        <dbReference type="ChEBI" id="CHEBI:43474"/>
        <dbReference type="ChEBI" id="CHEBI:83898"/>
        <dbReference type="ChEBI" id="CHEBI:83900"/>
        <dbReference type="ChEBI" id="CHEBI:456216"/>
        <dbReference type="EC" id="6.3.2.9"/>
    </reaction>
</comment>
<keyword evidence="7 8" id="KW-0573">Peptidoglycan synthesis</keyword>
<dbReference type="GO" id="GO:0005737">
    <property type="term" value="C:cytoplasm"/>
    <property type="evidence" value="ECO:0007669"/>
    <property type="project" value="UniProtKB-SubCell"/>
</dbReference>
<comment type="subcellular location">
    <subcellularLocation>
        <location evidence="1 7 8">Cytoplasm</location>
    </subcellularLocation>
</comment>
<reference evidence="12 13" key="1">
    <citation type="submission" date="2018-05" db="EMBL/GenBank/DDBJ databases">
        <title>Amnibacterium sp. M8JJ-5, whole genome shotgun sequence.</title>
        <authorList>
            <person name="Tuo L."/>
        </authorList>
    </citation>
    <scope>NUCLEOTIDE SEQUENCE [LARGE SCALE GENOMIC DNA]</scope>
    <source>
        <strain evidence="12 13">M8JJ-5</strain>
    </source>
</reference>
<evidence type="ECO:0000256" key="8">
    <source>
        <dbReference type="RuleBase" id="RU003664"/>
    </source>
</evidence>
<sequence>MPRPDVRPDSLTSWHHDWSGLRTAVLGLGMTGFSVADTLVELGASVLVIAESASPERTQLLEVIGGTLLLDPDGSLGLERLEAFVPELVVVSPGYHPDHPLLVWAAQAGVPIWGDIELAWRLRDKVGAPAEWISVTGTNGKTTTTGLTAAMLRAEGLRVAACGNIGVPVLDAIRDPEGFDALVVELSSYQLHWMRGVSPLASVCLNIADDHLDWHGSAEAYRLAKGKVYENTRIACVYNRADEATMHLVEDAEVIDGARAVGFGLDVPGPSDFGVVDGILVDRAFLAERRDSALEIATVGELRERGLAAPHVVANILAASALARAAGVSIASIRAALREYRLDPHRIEVVADRDGVLWIDDSKATNPHAADASLGAFGSIVWVVGGLLKGVPIADLVERRASKLRAAIVIGADRQEVVSAFGRHAPELPLFEVVPSETEEVMQAAVRMAAEAARPGDVVLLAPAAASMDQFTDYADRGRAFAAAVSALLSETPEGGPDDRSDTGAPSDRDEAGGSRDPEAGIEEGAGGPEDGGSPEDSDASADASGAANPDDPSRPADS</sequence>
<feature type="binding site" evidence="7">
    <location>
        <begin position="137"/>
        <end position="143"/>
    </location>
    <ligand>
        <name>ATP</name>
        <dbReference type="ChEBI" id="CHEBI:30616"/>
    </ligand>
</feature>
<proteinExistence type="inferred from homology"/>
<keyword evidence="7 8" id="KW-0131">Cell cycle</keyword>
<evidence type="ECO:0000259" key="11">
    <source>
        <dbReference type="Pfam" id="PF08245"/>
    </source>
</evidence>
<dbReference type="InterPro" id="IPR013221">
    <property type="entry name" value="Mur_ligase_cen"/>
</dbReference>
<keyword evidence="5 7" id="KW-0547">Nucleotide-binding</keyword>
<dbReference type="OrthoDB" id="9809796at2"/>
<dbReference type="GO" id="GO:0005524">
    <property type="term" value="F:ATP binding"/>
    <property type="evidence" value="ECO:0007669"/>
    <property type="project" value="UniProtKB-UniRule"/>
</dbReference>
<dbReference type="InterPro" id="IPR004101">
    <property type="entry name" value="Mur_ligase_C"/>
</dbReference>
<dbReference type="Pfam" id="PF21799">
    <property type="entry name" value="MurD-like_N"/>
    <property type="match status" value="1"/>
</dbReference>
<feature type="compositionally biased region" description="Basic and acidic residues" evidence="9">
    <location>
        <begin position="497"/>
        <end position="519"/>
    </location>
</feature>
<dbReference type="Gene3D" id="3.40.50.720">
    <property type="entry name" value="NAD(P)-binding Rossmann-like Domain"/>
    <property type="match status" value="1"/>
</dbReference>
<dbReference type="GO" id="GO:0071555">
    <property type="term" value="P:cell wall organization"/>
    <property type="evidence" value="ECO:0007669"/>
    <property type="project" value="UniProtKB-KW"/>
</dbReference>
<dbReference type="SUPFAM" id="SSF53623">
    <property type="entry name" value="MurD-like peptide ligases, catalytic domain"/>
    <property type="match status" value="1"/>
</dbReference>
<dbReference type="PANTHER" id="PTHR43692:SF1">
    <property type="entry name" value="UDP-N-ACETYLMURAMOYLALANINE--D-GLUTAMATE LIGASE"/>
    <property type="match status" value="1"/>
</dbReference>
<gene>
    <name evidence="7" type="primary">murD</name>
    <name evidence="12" type="ORF">DDQ50_13420</name>
</gene>
<evidence type="ECO:0000256" key="5">
    <source>
        <dbReference type="ARBA" id="ARBA00022741"/>
    </source>
</evidence>
<dbReference type="InterPro" id="IPR036615">
    <property type="entry name" value="Mur_ligase_C_dom_sf"/>
</dbReference>
<accession>A0A2V1HQQ7</accession>
<evidence type="ECO:0000313" key="13">
    <source>
        <dbReference type="Proteomes" id="UP000244893"/>
    </source>
</evidence>
<evidence type="ECO:0000256" key="3">
    <source>
        <dbReference type="ARBA" id="ARBA00022490"/>
    </source>
</evidence>
<comment type="caution">
    <text evidence="12">The sequence shown here is derived from an EMBL/GenBank/DDBJ whole genome shotgun (WGS) entry which is preliminary data.</text>
</comment>
<dbReference type="GO" id="GO:0008360">
    <property type="term" value="P:regulation of cell shape"/>
    <property type="evidence" value="ECO:0007669"/>
    <property type="project" value="UniProtKB-KW"/>
</dbReference>
<keyword evidence="7 8" id="KW-0132">Cell division</keyword>
<dbReference type="Gene3D" id="3.90.190.20">
    <property type="entry name" value="Mur ligase, C-terminal domain"/>
    <property type="match status" value="1"/>
</dbReference>
<dbReference type="RefSeq" id="WP_116757192.1">
    <property type="nucleotide sequence ID" value="NZ_JBHUEX010000001.1"/>
</dbReference>
<keyword evidence="4 7" id="KW-0436">Ligase</keyword>
<dbReference type="EC" id="6.3.2.9" evidence="7 8"/>
<dbReference type="Pfam" id="PF08245">
    <property type="entry name" value="Mur_ligase_M"/>
    <property type="match status" value="1"/>
</dbReference>
<organism evidence="12 13">
    <name type="scientific">Amnibacterium flavum</name>
    <dbReference type="NCBI Taxonomy" id="2173173"/>
    <lineage>
        <taxon>Bacteria</taxon>
        <taxon>Bacillati</taxon>
        <taxon>Actinomycetota</taxon>
        <taxon>Actinomycetes</taxon>
        <taxon>Micrococcales</taxon>
        <taxon>Microbacteriaceae</taxon>
        <taxon>Amnibacterium</taxon>
    </lineage>
</organism>
<dbReference type="InterPro" id="IPR005762">
    <property type="entry name" value="MurD"/>
</dbReference>
<dbReference type="AlphaFoldDB" id="A0A2V1HQQ7"/>
<feature type="domain" description="Mur ligase central" evidence="11">
    <location>
        <begin position="135"/>
        <end position="322"/>
    </location>
</feature>
<dbReference type="Pfam" id="PF02875">
    <property type="entry name" value="Mur_ligase_C"/>
    <property type="match status" value="1"/>
</dbReference>
<keyword evidence="13" id="KW-1185">Reference proteome</keyword>
<feature type="region of interest" description="Disordered" evidence="9">
    <location>
        <begin position="489"/>
        <end position="559"/>
    </location>
</feature>
<name>A0A2V1HQQ7_9MICO</name>
<dbReference type="GO" id="GO:0009252">
    <property type="term" value="P:peptidoglycan biosynthetic process"/>
    <property type="evidence" value="ECO:0007669"/>
    <property type="project" value="UniProtKB-UniRule"/>
</dbReference>
<dbReference type="EMBL" id="QEOP01000002">
    <property type="protein sequence ID" value="PVZ94681.1"/>
    <property type="molecule type" value="Genomic_DNA"/>
</dbReference>
<dbReference type="Proteomes" id="UP000244893">
    <property type="component" value="Unassembled WGS sequence"/>
</dbReference>
<dbReference type="Gene3D" id="3.40.1190.10">
    <property type="entry name" value="Mur-like, catalytic domain"/>
    <property type="match status" value="1"/>
</dbReference>
<dbReference type="SUPFAM" id="SSF51984">
    <property type="entry name" value="MurCD N-terminal domain"/>
    <property type="match status" value="1"/>
</dbReference>
<comment type="similarity">
    <text evidence="7">Belongs to the MurCDEF family.</text>
</comment>
<feature type="domain" description="Mur ligase C-terminal" evidence="10">
    <location>
        <begin position="345"/>
        <end position="464"/>
    </location>
</feature>
<evidence type="ECO:0000313" key="12">
    <source>
        <dbReference type="EMBL" id="PVZ94681.1"/>
    </source>
</evidence>
<evidence type="ECO:0000256" key="4">
    <source>
        <dbReference type="ARBA" id="ARBA00022598"/>
    </source>
</evidence>
<evidence type="ECO:0000256" key="6">
    <source>
        <dbReference type="ARBA" id="ARBA00022840"/>
    </source>
</evidence>
<keyword evidence="7 8" id="KW-0133">Cell shape</keyword>
<dbReference type="PANTHER" id="PTHR43692">
    <property type="entry name" value="UDP-N-ACETYLMURAMOYLALANINE--D-GLUTAMATE LIGASE"/>
    <property type="match status" value="1"/>
</dbReference>
<dbReference type="InterPro" id="IPR036565">
    <property type="entry name" value="Mur-like_cat_sf"/>
</dbReference>
<dbReference type="SUPFAM" id="SSF53244">
    <property type="entry name" value="MurD-like peptide ligases, peptide-binding domain"/>
    <property type="match status" value="1"/>
</dbReference>
<dbReference type="NCBIfam" id="TIGR01087">
    <property type="entry name" value="murD"/>
    <property type="match status" value="1"/>
</dbReference>
<keyword evidence="7 8" id="KW-0961">Cell wall biogenesis/degradation</keyword>
<dbReference type="GO" id="GO:0008764">
    <property type="term" value="F:UDP-N-acetylmuramoylalanine-D-glutamate ligase activity"/>
    <property type="evidence" value="ECO:0007669"/>
    <property type="project" value="UniProtKB-UniRule"/>
</dbReference>
<comment type="pathway">
    <text evidence="2 7 8">Cell wall biogenesis; peptidoglycan biosynthesis.</text>
</comment>